<proteinExistence type="predicted"/>
<dbReference type="RefSeq" id="WP_148356284.1">
    <property type="nucleotide sequence ID" value="NZ_JBHSBF010000037.1"/>
</dbReference>
<keyword evidence="3" id="KW-1185">Reference proteome</keyword>
<sequence>MAEIRVGEPDVAPDAPSHVKGVRQGNRKGAYAHENGHHEDGTADSRRSTGIRPKERDPILPVMPNLPPC</sequence>
<evidence type="ECO:0000313" key="3">
    <source>
        <dbReference type="Proteomes" id="UP000322634"/>
    </source>
</evidence>
<evidence type="ECO:0000313" key="2">
    <source>
        <dbReference type="EMBL" id="TYC07355.1"/>
    </source>
</evidence>
<evidence type="ECO:0000256" key="1">
    <source>
        <dbReference type="SAM" id="MobiDB-lite"/>
    </source>
</evidence>
<gene>
    <name evidence="2" type="ORF">FXF65_43140</name>
</gene>
<dbReference type="Proteomes" id="UP000322634">
    <property type="component" value="Unassembled WGS sequence"/>
</dbReference>
<name>A0A5D0TQ31_9ACTN</name>
<feature type="region of interest" description="Disordered" evidence="1">
    <location>
        <begin position="1"/>
        <end position="69"/>
    </location>
</feature>
<comment type="caution">
    <text evidence="2">The sequence shown here is derived from an EMBL/GenBank/DDBJ whole genome shotgun (WGS) entry which is preliminary data.</text>
</comment>
<dbReference type="OrthoDB" id="5147872at2"/>
<dbReference type="AlphaFoldDB" id="A0A5D0TQ31"/>
<reference evidence="2 3" key="1">
    <citation type="submission" date="2019-08" db="EMBL/GenBank/DDBJ databases">
        <title>Actinomadura sp. nov. CYP1-5 isolated from mountain soil.</title>
        <authorList>
            <person name="Songsumanus A."/>
            <person name="Kuncharoen N."/>
            <person name="Kudo T."/>
            <person name="Yuki M."/>
            <person name="Igarashi Y."/>
            <person name="Tanasupawat S."/>
        </authorList>
    </citation>
    <scope>NUCLEOTIDE SEQUENCE [LARGE SCALE GENOMIC DNA]</scope>
    <source>
        <strain evidence="2 3">GKU157</strain>
    </source>
</reference>
<dbReference type="EMBL" id="VSFF01000024">
    <property type="protein sequence ID" value="TYC07355.1"/>
    <property type="molecule type" value="Genomic_DNA"/>
</dbReference>
<accession>A0A5D0TQ31</accession>
<feature type="compositionally biased region" description="Basic and acidic residues" evidence="1">
    <location>
        <begin position="34"/>
        <end position="58"/>
    </location>
</feature>
<protein>
    <submittedName>
        <fullName evidence="2">Uncharacterized protein</fullName>
    </submittedName>
</protein>
<organism evidence="2 3">
    <name type="scientific">Actinomadura syzygii</name>
    <dbReference type="NCBI Taxonomy" id="1427538"/>
    <lineage>
        <taxon>Bacteria</taxon>
        <taxon>Bacillati</taxon>
        <taxon>Actinomycetota</taxon>
        <taxon>Actinomycetes</taxon>
        <taxon>Streptosporangiales</taxon>
        <taxon>Thermomonosporaceae</taxon>
        <taxon>Actinomadura</taxon>
    </lineage>
</organism>